<organism evidence="2">
    <name type="scientific">Vibrio parahaemolyticus</name>
    <dbReference type="NCBI Taxonomy" id="670"/>
    <lineage>
        <taxon>Bacteria</taxon>
        <taxon>Pseudomonadati</taxon>
        <taxon>Pseudomonadota</taxon>
        <taxon>Gammaproteobacteria</taxon>
        <taxon>Vibrionales</taxon>
        <taxon>Vibrionaceae</taxon>
        <taxon>Vibrio</taxon>
    </lineage>
</organism>
<dbReference type="GO" id="GO:0006313">
    <property type="term" value="P:DNA transposition"/>
    <property type="evidence" value="ECO:0007669"/>
    <property type="project" value="InterPro"/>
</dbReference>
<dbReference type="InterPro" id="IPR003346">
    <property type="entry name" value="Transposase_20"/>
</dbReference>
<dbReference type="Pfam" id="PF02371">
    <property type="entry name" value="Transposase_20"/>
    <property type="match status" value="1"/>
</dbReference>
<reference evidence="2" key="1">
    <citation type="journal article" date="2019" name="Int. J. Food Microbiol.">
        <title>Developing a novel molecular serotyping system based on capsular polysaccharide synthesis gene clusters of Vibrio parahaemolyticus.</title>
        <authorList>
            <person name="Pang Y."/>
            <person name="Guo X."/>
            <person name="Tian X."/>
            <person name="Liu F."/>
            <person name="Wang L."/>
            <person name="Wu J."/>
            <person name="Zhang S."/>
            <person name="Li S."/>
            <person name="Liu B."/>
        </authorList>
    </citation>
    <scope>NUCLEOTIDE SEQUENCE</scope>
    <source>
        <strain evidence="2">G3590</strain>
    </source>
</reference>
<protein>
    <submittedName>
        <fullName evidence="2">Glycosyl transferase</fullName>
    </submittedName>
</protein>
<dbReference type="GO" id="GO:0016740">
    <property type="term" value="F:transferase activity"/>
    <property type="evidence" value="ECO:0007669"/>
    <property type="project" value="UniProtKB-KW"/>
</dbReference>
<dbReference type="PANTHER" id="PTHR33055:SF3">
    <property type="entry name" value="PUTATIVE TRANSPOSASE FOR IS117-RELATED"/>
    <property type="match status" value="1"/>
</dbReference>
<sequence length="150" mass="16236">MATSNMVRGLILEFGIAISKGVSAFNKTIPQILENGDNELPDILRPYLHQGLSEQKVQVEKELNYYINRHSECKKLLELEGIGPINALGLYLALGHTGRNFKNGRAASACIGLTPKQYSTGGATTMLGISKKVANKRLRANLIQGALSAV</sequence>
<name>A0A5Q5AXC0_VIBPH</name>
<keyword evidence="2" id="KW-0808">Transferase</keyword>
<dbReference type="InterPro" id="IPR047650">
    <property type="entry name" value="Transpos_IS110"/>
</dbReference>
<accession>A0A5Q5AXC0</accession>
<dbReference type="EMBL" id="MK473658">
    <property type="protein sequence ID" value="QEQ70847.1"/>
    <property type="molecule type" value="Genomic_DNA"/>
</dbReference>
<dbReference type="GO" id="GO:0003677">
    <property type="term" value="F:DNA binding"/>
    <property type="evidence" value="ECO:0007669"/>
    <property type="project" value="InterPro"/>
</dbReference>
<feature type="domain" description="Transposase IS116/IS110/IS902 C-terminal" evidence="1">
    <location>
        <begin position="73"/>
        <end position="150"/>
    </location>
</feature>
<evidence type="ECO:0000259" key="1">
    <source>
        <dbReference type="Pfam" id="PF02371"/>
    </source>
</evidence>
<dbReference type="PANTHER" id="PTHR33055">
    <property type="entry name" value="TRANSPOSASE FOR INSERTION SEQUENCE ELEMENT IS1111A"/>
    <property type="match status" value="1"/>
</dbReference>
<proteinExistence type="predicted"/>
<dbReference type="GO" id="GO:0004803">
    <property type="term" value="F:transposase activity"/>
    <property type="evidence" value="ECO:0007669"/>
    <property type="project" value="InterPro"/>
</dbReference>
<dbReference type="RefSeq" id="WP_277442225.1">
    <property type="nucleotide sequence ID" value="NZ_JAKUJX010000003.1"/>
</dbReference>
<evidence type="ECO:0000313" key="2">
    <source>
        <dbReference type="EMBL" id="QEQ70847.1"/>
    </source>
</evidence>
<dbReference type="AlphaFoldDB" id="A0A5Q5AXC0"/>